<evidence type="ECO:0000313" key="4">
    <source>
        <dbReference type="Proteomes" id="UP000318864"/>
    </source>
</evidence>
<dbReference type="RefSeq" id="WP_141465305.1">
    <property type="nucleotide sequence ID" value="NZ_RBZW01000039.1"/>
</dbReference>
<gene>
    <name evidence="3" type="ORF">D8Y22_14000</name>
</gene>
<dbReference type="NCBIfam" id="TIGR03753">
    <property type="entry name" value="blh_monoox"/>
    <property type="match status" value="1"/>
</dbReference>
<feature type="transmembrane region" description="Helical" evidence="1">
    <location>
        <begin position="324"/>
        <end position="346"/>
    </location>
</feature>
<dbReference type="GO" id="GO:0004497">
    <property type="term" value="F:monooxygenase activity"/>
    <property type="evidence" value="ECO:0007669"/>
    <property type="project" value="UniProtKB-KW"/>
</dbReference>
<dbReference type="OrthoDB" id="330454at2157"/>
<proteinExistence type="inferred from homology"/>
<keyword evidence="4" id="KW-1185">Reference proteome</keyword>
<comment type="cofactor">
    <cofactor evidence="1">
        <name>Fe(2+)</name>
        <dbReference type="ChEBI" id="CHEBI:29033"/>
    </cofactor>
</comment>
<feature type="binding site" evidence="1">
    <location>
        <position position="127"/>
    </location>
    <ligand>
        <name>Fe cation</name>
        <dbReference type="ChEBI" id="CHEBI:24875"/>
    </ligand>
</feature>
<accession>A0A4S3TMC8</accession>
<comment type="catalytic activity">
    <reaction evidence="1">
        <text>all-trans-beta-carotene + O2 = 2 all-trans-retinal</text>
        <dbReference type="Rhea" id="RHEA:32887"/>
        <dbReference type="ChEBI" id="CHEBI:15379"/>
        <dbReference type="ChEBI" id="CHEBI:17579"/>
        <dbReference type="ChEBI" id="CHEBI:17898"/>
        <dbReference type="EC" id="1.13.11.63"/>
    </reaction>
</comment>
<dbReference type="AlphaFoldDB" id="A0A4S3TMC8"/>
<dbReference type="EMBL" id="RBZW01000039">
    <property type="protein sequence ID" value="THE64175.1"/>
    <property type="molecule type" value="Genomic_DNA"/>
</dbReference>
<organism evidence="3 4">
    <name type="scientific">Salinadaptatus halalkaliphilus</name>
    <dbReference type="NCBI Taxonomy" id="2419781"/>
    <lineage>
        <taxon>Archaea</taxon>
        <taxon>Methanobacteriati</taxon>
        <taxon>Methanobacteriota</taxon>
        <taxon>Stenosarchaea group</taxon>
        <taxon>Halobacteria</taxon>
        <taxon>Halobacteriales</taxon>
        <taxon>Natrialbaceae</taxon>
        <taxon>Salinadaptatus</taxon>
    </lineage>
</organism>
<dbReference type="EC" id="1.13.11.63" evidence="1"/>
<comment type="caution">
    <text evidence="3">The sequence shown here is derived from an EMBL/GenBank/DDBJ whole genome shotgun (WGS) entry which is preliminary data.</text>
</comment>
<dbReference type="Proteomes" id="UP000318864">
    <property type="component" value="Unassembled WGS sequence"/>
</dbReference>
<keyword evidence="1" id="KW-0472">Membrane</keyword>
<keyword evidence="1" id="KW-0479">Metal-binding</keyword>
<feature type="transmembrane region" description="Helical" evidence="1">
    <location>
        <begin position="28"/>
        <end position="47"/>
    </location>
</feature>
<evidence type="ECO:0000256" key="1">
    <source>
        <dbReference type="HAMAP-Rule" id="MF_02093"/>
    </source>
</evidence>
<protein>
    <recommendedName>
        <fullName evidence="1">Probable beta-carotene 15,15'-dioxygenase</fullName>
        <ecNumber evidence="1">1.13.11.63</ecNumber>
    </recommendedName>
</protein>
<feature type="binding site" evidence="1">
    <location>
        <position position="265"/>
    </location>
    <ligand>
        <name>Fe cation</name>
        <dbReference type="ChEBI" id="CHEBI:24875"/>
    </ligand>
</feature>
<feature type="transmembrane region" description="Helical" evidence="1">
    <location>
        <begin position="241"/>
        <end position="260"/>
    </location>
</feature>
<feature type="transmembrane region" description="Helical" evidence="1">
    <location>
        <begin position="134"/>
        <end position="157"/>
    </location>
</feature>
<feature type="transmembrane region" description="Helical" evidence="1">
    <location>
        <begin position="53"/>
        <end position="77"/>
    </location>
</feature>
<comment type="similarity">
    <text evidence="1">Belongs to the Brp/Blh beta-carotene diooxygenase family.</text>
</comment>
<name>A0A4S3TMC8_9EURY</name>
<feature type="binding site" evidence="1">
    <location>
        <position position="261"/>
    </location>
    <ligand>
        <name>Fe cation</name>
        <dbReference type="ChEBI" id="CHEBI:24875"/>
    </ligand>
</feature>
<dbReference type="Pfam" id="PF15461">
    <property type="entry name" value="BCD"/>
    <property type="match status" value="1"/>
</dbReference>
<feature type="transmembrane region" description="Helical" evidence="1">
    <location>
        <begin position="203"/>
        <end position="221"/>
    </location>
</feature>
<dbReference type="InterPro" id="IPR022270">
    <property type="entry name" value="Blh_diox"/>
</dbReference>
<feature type="transmembrane region" description="Helical" evidence="1">
    <location>
        <begin position="296"/>
        <end position="318"/>
    </location>
</feature>
<dbReference type="GO" id="GO:0010436">
    <property type="term" value="F:carotenoid dioxygenase activity"/>
    <property type="evidence" value="ECO:0007669"/>
    <property type="project" value="UniProtKB-UniRule"/>
</dbReference>
<evidence type="ECO:0000256" key="2">
    <source>
        <dbReference type="SAM" id="MobiDB-lite"/>
    </source>
</evidence>
<sequence length="360" mass="37618">MVRSDSHSAGAGDDTEPTESARRRAARASYGFGALAVLAGLALSTLVDSVPLAYQYLPLAVSVLAFGLPHGAVDHLVVPRAANRRPTARSFAVVGGLYLVVGGAYAVVWFLAPVVAFVLFILVTLLHWGQGDVYAVRVLTGGCYLEGLAPASLTVLVRGGIPMLVPLVAFPGQYAVVAESLVGLFDPGAAAALEPIFQPTVRLGVAVGVGALVVGSLSLSYRRAETLEPWLADVVETLGLVGFFAVVPPILAIGFYFPLWHSVRHILRTMLVDDVASEALAAGNDRLASWRFVRDAAPLTAGALAVLGGLAVLVPYAPTNVPDVLALYLVCLAVLTLPHVVVVTLLDRTQGLLVWSTTSG</sequence>
<dbReference type="HAMAP" id="MF_02093">
    <property type="entry name" value="Beta_carotene_diox"/>
    <property type="match status" value="1"/>
</dbReference>
<keyword evidence="1" id="KW-0560">Oxidoreductase</keyword>
<keyword evidence="1" id="KW-0223">Dioxygenase</keyword>
<dbReference type="GO" id="GO:0016121">
    <property type="term" value="P:carotene catabolic process"/>
    <property type="evidence" value="ECO:0007669"/>
    <property type="project" value="UniProtKB-UniRule"/>
</dbReference>
<evidence type="ECO:0000313" key="3">
    <source>
        <dbReference type="EMBL" id="THE64175.1"/>
    </source>
</evidence>
<dbReference type="GO" id="GO:0005886">
    <property type="term" value="C:plasma membrane"/>
    <property type="evidence" value="ECO:0007669"/>
    <property type="project" value="UniProtKB-SubCell"/>
</dbReference>
<comment type="function">
    <text evidence="1">Catalyzes the cleavage of beta-carotene at its central double bond (15,15') to yield two molecules of all-trans-retinal.</text>
</comment>
<dbReference type="GO" id="GO:0003834">
    <property type="term" value="F:beta-carotene 15,15'-dioxygenase activity"/>
    <property type="evidence" value="ECO:0007669"/>
    <property type="project" value="UniProtKB-EC"/>
</dbReference>
<feature type="binding site" evidence="1">
    <location>
        <position position="70"/>
    </location>
    <ligand>
        <name>Fe cation</name>
        <dbReference type="ChEBI" id="CHEBI:24875"/>
    </ligand>
</feature>
<keyword evidence="1" id="KW-1003">Cell membrane</keyword>
<reference evidence="3 4" key="1">
    <citation type="submission" date="2018-10" db="EMBL/GenBank/DDBJ databases">
        <title>Natronolimnobius sp. XQ-INN 246 isolated from Inner Mongolia Autonomous Region of China.</title>
        <authorList>
            <person name="Xue Q."/>
        </authorList>
    </citation>
    <scope>NUCLEOTIDE SEQUENCE [LARGE SCALE GENOMIC DNA]</scope>
    <source>
        <strain evidence="3 4">XQ-INN 246</strain>
    </source>
</reference>
<keyword evidence="1" id="KW-1133">Transmembrane helix</keyword>
<comment type="subcellular location">
    <subcellularLocation>
        <location evidence="1">Cell membrane</location>
        <topology evidence="1">Multi-pass membrane protein</topology>
    </subcellularLocation>
</comment>
<keyword evidence="3" id="KW-0503">Monooxygenase</keyword>
<keyword evidence="1" id="KW-0812">Transmembrane</keyword>
<feature type="region of interest" description="Disordered" evidence="2">
    <location>
        <begin position="1"/>
        <end position="21"/>
    </location>
</feature>
<feature type="transmembrane region" description="Helical" evidence="1">
    <location>
        <begin position="97"/>
        <end position="128"/>
    </location>
</feature>
<dbReference type="GO" id="GO:0005506">
    <property type="term" value="F:iron ion binding"/>
    <property type="evidence" value="ECO:0007669"/>
    <property type="project" value="UniProtKB-UniRule"/>
</dbReference>
<keyword evidence="1" id="KW-0408">Iron</keyword>